<proteinExistence type="predicted"/>
<gene>
    <name evidence="1" type="ORF">DUNSADRAFT_17859</name>
</gene>
<dbReference type="Proteomes" id="UP000815325">
    <property type="component" value="Unassembled WGS sequence"/>
</dbReference>
<keyword evidence="2" id="KW-1185">Reference proteome</keyword>
<protein>
    <submittedName>
        <fullName evidence="1">Uncharacterized protein</fullName>
    </submittedName>
</protein>
<comment type="caution">
    <text evidence="1">The sequence shown here is derived from an EMBL/GenBank/DDBJ whole genome shotgun (WGS) entry which is preliminary data.</text>
</comment>
<evidence type="ECO:0000313" key="2">
    <source>
        <dbReference type="Proteomes" id="UP000815325"/>
    </source>
</evidence>
<sequence>MRQSKHWSKPFPRVTESAKPVLVLQETLQKSNEQLRAQSELYVYSGPLTPFHRKHWTESCPCHAEAWRTALSSCLHRLSRTHTLDPSSPLTKNYWTGPCPWNAESAGQQHGAAALTALALRWHRARARPGAGCRPGSAEE</sequence>
<name>A0ABQ7G102_DUNSA</name>
<accession>A0ABQ7G102</accession>
<evidence type="ECO:0000313" key="1">
    <source>
        <dbReference type="EMBL" id="KAF5828285.1"/>
    </source>
</evidence>
<reference evidence="1" key="1">
    <citation type="submission" date="2017-08" db="EMBL/GenBank/DDBJ databases">
        <authorList>
            <person name="Polle J.E."/>
            <person name="Barry K."/>
            <person name="Cushman J."/>
            <person name="Schmutz J."/>
            <person name="Tran D."/>
            <person name="Hathwaick L.T."/>
            <person name="Yim W.C."/>
            <person name="Jenkins J."/>
            <person name="Mckie-Krisberg Z.M."/>
            <person name="Prochnik S."/>
            <person name="Lindquist E."/>
            <person name="Dockter R.B."/>
            <person name="Adam C."/>
            <person name="Molina H."/>
            <person name="Bunkerborg J."/>
            <person name="Jin E."/>
            <person name="Buchheim M."/>
            <person name="Magnuson J."/>
        </authorList>
    </citation>
    <scope>NUCLEOTIDE SEQUENCE</scope>
    <source>
        <strain evidence="1">CCAP 19/18</strain>
    </source>
</reference>
<organism evidence="1 2">
    <name type="scientific">Dunaliella salina</name>
    <name type="common">Green alga</name>
    <name type="synonym">Protococcus salinus</name>
    <dbReference type="NCBI Taxonomy" id="3046"/>
    <lineage>
        <taxon>Eukaryota</taxon>
        <taxon>Viridiplantae</taxon>
        <taxon>Chlorophyta</taxon>
        <taxon>core chlorophytes</taxon>
        <taxon>Chlorophyceae</taxon>
        <taxon>CS clade</taxon>
        <taxon>Chlamydomonadales</taxon>
        <taxon>Dunaliellaceae</taxon>
        <taxon>Dunaliella</taxon>
    </lineage>
</organism>
<dbReference type="EMBL" id="MU070328">
    <property type="protein sequence ID" value="KAF5828285.1"/>
    <property type="molecule type" value="Genomic_DNA"/>
</dbReference>